<protein>
    <submittedName>
        <fullName evidence="1">Uncharacterized protein</fullName>
    </submittedName>
</protein>
<dbReference type="AlphaFoldDB" id="A0A9I9E2M0"/>
<evidence type="ECO:0000313" key="1">
    <source>
        <dbReference type="EnsemblPlants" id="MELO3C027754.2.1"/>
    </source>
</evidence>
<dbReference type="Gramene" id="MELO3C027754.2.1">
    <property type="protein sequence ID" value="MELO3C027754.2.1"/>
    <property type="gene ID" value="MELO3C027754.2"/>
</dbReference>
<sequence>MSVMNIIHKAGWEKPISNVGPFYPQLIREFIVNLPYEFNDPSSADYQTVHIKGFNFVISPTVVNGFLGNTVDINCSPSCPITELLANVLS</sequence>
<organism evidence="1">
    <name type="scientific">Cucumis melo</name>
    <name type="common">Muskmelon</name>
    <dbReference type="NCBI Taxonomy" id="3656"/>
    <lineage>
        <taxon>Eukaryota</taxon>
        <taxon>Viridiplantae</taxon>
        <taxon>Streptophyta</taxon>
        <taxon>Embryophyta</taxon>
        <taxon>Tracheophyta</taxon>
        <taxon>Spermatophyta</taxon>
        <taxon>Magnoliopsida</taxon>
        <taxon>eudicotyledons</taxon>
        <taxon>Gunneridae</taxon>
        <taxon>Pentapetalae</taxon>
        <taxon>rosids</taxon>
        <taxon>fabids</taxon>
        <taxon>Cucurbitales</taxon>
        <taxon>Cucurbitaceae</taxon>
        <taxon>Benincaseae</taxon>
        <taxon>Cucumis</taxon>
    </lineage>
</organism>
<reference evidence="1" key="1">
    <citation type="submission" date="2023-03" db="UniProtKB">
        <authorList>
            <consortium name="EnsemblPlants"/>
        </authorList>
    </citation>
    <scope>IDENTIFICATION</scope>
</reference>
<proteinExistence type="predicted"/>
<accession>A0A9I9E2M0</accession>
<dbReference type="EnsemblPlants" id="MELO3C027754.2.1">
    <property type="protein sequence ID" value="MELO3C027754.2.1"/>
    <property type="gene ID" value="MELO3C027754.2"/>
</dbReference>
<name>A0A9I9E2M0_CUCME</name>